<dbReference type="PANTHER" id="PTHR11588">
    <property type="entry name" value="TUBULIN"/>
    <property type="match status" value="1"/>
</dbReference>
<dbReference type="Proteomes" id="UP001281761">
    <property type="component" value="Unassembled WGS sequence"/>
</dbReference>
<feature type="domain" description="Tubulin/FtsZ GTPase" evidence="6">
    <location>
        <begin position="50"/>
        <end position="251"/>
    </location>
</feature>
<keyword evidence="2 5" id="KW-0493">Microtubule</keyword>
<dbReference type="EMBL" id="JARBJD010000002">
    <property type="protein sequence ID" value="KAK2964525.1"/>
    <property type="molecule type" value="Genomic_DNA"/>
</dbReference>
<reference evidence="7 8" key="1">
    <citation type="journal article" date="2022" name="bioRxiv">
        <title>Genomics of Preaxostyla Flagellates Illuminates Evolutionary Transitions and the Path Towards Mitochondrial Loss.</title>
        <authorList>
            <person name="Novak L.V.F."/>
            <person name="Treitli S.C."/>
            <person name="Pyrih J."/>
            <person name="Halakuc P."/>
            <person name="Pipaliya S.V."/>
            <person name="Vacek V."/>
            <person name="Brzon O."/>
            <person name="Soukal P."/>
            <person name="Eme L."/>
            <person name="Dacks J.B."/>
            <person name="Karnkowska A."/>
            <person name="Elias M."/>
            <person name="Hampl V."/>
        </authorList>
    </citation>
    <scope>NUCLEOTIDE SEQUENCE [LARGE SCALE GENOMIC DNA]</scope>
    <source>
        <strain evidence="7">NAU3</strain>
        <tissue evidence="7">Gut</tissue>
    </source>
</reference>
<dbReference type="Pfam" id="PF03953">
    <property type="entry name" value="Tubulin_C"/>
    <property type="match status" value="1"/>
</dbReference>
<dbReference type="Gene3D" id="1.10.287.600">
    <property type="entry name" value="Helix hairpin bin"/>
    <property type="match status" value="1"/>
</dbReference>
<keyword evidence="3 5" id="KW-0547">Nucleotide-binding</keyword>
<dbReference type="Pfam" id="PF00091">
    <property type="entry name" value="Tubulin"/>
    <property type="match status" value="2"/>
</dbReference>
<dbReference type="InterPro" id="IPR018316">
    <property type="entry name" value="Tubulin/FtsZ_2-layer-sand-dom"/>
</dbReference>
<dbReference type="PROSITE" id="PS00227">
    <property type="entry name" value="TUBULIN"/>
    <property type="match status" value="1"/>
</dbReference>
<keyword evidence="8" id="KW-1185">Reference proteome</keyword>
<protein>
    <submittedName>
        <fullName evidence="7">Tubulin epsilon chain</fullName>
    </submittedName>
</protein>
<evidence type="ECO:0000313" key="8">
    <source>
        <dbReference type="Proteomes" id="UP001281761"/>
    </source>
</evidence>
<name>A0ABQ9YL92_9EUKA</name>
<dbReference type="SUPFAM" id="SSF55307">
    <property type="entry name" value="Tubulin C-terminal domain-like"/>
    <property type="match status" value="1"/>
</dbReference>
<comment type="caution">
    <text evidence="7">The sequence shown here is derived from an EMBL/GenBank/DDBJ whole genome shotgun (WGS) entry which is preliminary data.</text>
</comment>
<evidence type="ECO:0000259" key="6">
    <source>
        <dbReference type="SMART" id="SM00864"/>
    </source>
</evidence>
<organism evidence="7 8">
    <name type="scientific">Blattamonas nauphoetae</name>
    <dbReference type="NCBI Taxonomy" id="2049346"/>
    <lineage>
        <taxon>Eukaryota</taxon>
        <taxon>Metamonada</taxon>
        <taxon>Preaxostyla</taxon>
        <taxon>Oxymonadida</taxon>
        <taxon>Blattamonas</taxon>
    </lineage>
</organism>
<evidence type="ECO:0000313" key="7">
    <source>
        <dbReference type="EMBL" id="KAK2964525.1"/>
    </source>
</evidence>
<dbReference type="InterPro" id="IPR004057">
    <property type="entry name" value="Epsilon_tubulin"/>
</dbReference>
<proteinExistence type="inferred from homology"/>
<keyword evidence="4 5" id="KW-0342">GTP-binding</keyword>
<dbReference type="PRINTS" id="PR01519">
    <property type="entry name" value="EPSLNTUBULIN"/>
</dbReference>
<dbReference type="Gene3D" id="3.40.50.1440">
    <property type="entry name" value="Tubulin/FtsZ, GTPase domain"/>
    <property type="match status" value="1"/>
</dbReference>
<evidence type="ECO:0000256" key="2">
    <source>
        <dbReference type="ARBA" id="ARBA00022701"/>
    </source>
</evidence>
<dbReference type="SMART" id="SM00864">
    <property type="entry name" value="Tubulin"/>
    <property type="match status" value="1"/>
</dbReference>
<dbReference type="InterPro" id="IPR000217">
    <property type="entry name" value="Tubulin"/>
</dbReference>
<dbReference type="InterPro" id="IPR036525">
    <property type="entry name" value="Tubulin/FtsZ_GTPase_sf"/>
</dbReference>
<gene>
    <name evidence="7" type="ORF">BLNAU_441</name>
</gene>
<evidence type="ECO:0000256" key="5">
    <source>
        <dbReference type="RuleBase" id="RU000352"/>
    </source>
</evidence>
<dbReference type="InterPro" id="IPR008280">
    <property type="entry name" value="Tub_FtsZ_C"/>
</dbReference>
<dbReference type="InterPro" id="IPR003008">
    <property type="entry name" value="Tubulin_FtsZ_GTPase"/>
</dbReference>
<dbReference type="InterPro" id="IPR017975">
    <property type="entry name" value="Tubulin_CS"/>
</dbReference>
<accession>A0ABQ9YL92</accession>
<dbReference type="SUPFAM" id="SSF52490">
    <property type="entry name" value="Tubulin nucleotide-binding domain-like"/>
    <property type="match status" value="1"/>
</dbReference>
<dbReference type="PRINTS" id="PR01161">
    <property type="entry name" value="TUBULIN"/>
</dbReference>
<evidence type="ECO:0000256" key="1">
    <source>
        <dbReference type="ARBA" id="ARBA00009636"/>
    </source>
</evidence>
<evidence type="ECO:0000256" key="4">
    <source>
        <dbReference type="ARBA" id="ARBA00023134"/>
    </source>
</evidence>
<evidence type="ECO:0000256" key="3">
    <source>
        <dbReference type="ARBA" id="ARBA00022741"/>
    </source>
</evidence>
<sequence length="446" mass="50674">MKEIIVVQVGQCGNQIGHKFWQNALEEFRACKDKPSQETLSSFFRIVDDRGNPILKGQPTENIQLKCRSLLIDTEERVLDRLYSSQMRHYFDDTLNVRAVSGAGNNWACGYFEYGDELLDQMKDKLRRSGGGTGAGLGSRLTEEMRYEYPEIHSFSSCVIPSSVDDVNVSPYNSLLTVNSISQFTHGIFPIQNSALQWMVQKATEKAGKKTNMHVLGQQDSKDKEKMPYEAMNNIAARVLTDLTSSMRFGGSLNLDLNEITTNFVPFEKAKFICTSISPLAQSSDRRQLVNLRPMFDEVFQKDNQLISAAPLMYQYLNCGLFARGESIDISDMRREFKIGVSQIRMPWFNPNAFKVGVCSQPPPGVHHSLLCVANNTCVRLPLTDIIDRFGKLFKHRAFIHHFTEYGLSIDDIRHARDNLQDIVDFYGQLEKNEIPTHVEQSTPLF</sequence>
<comment type="similarity">
    <text evidence="1 5">Belongs to the tubulin family.</text>
</comment>
<dbReference type="InterPro" id="IPR023123">
    <property type="entry name" value="Tubulin_C"/>
</dbReference>